<evidence type="ECO:0000259" key="14">
    <source>
        <dbReference type="SMART" id="SM00082"/>
    </source>
</evidence>
<keyword evidence="2" id="KW-0433">Leucine-rich repeat</keyword>
<evidence type="ECO:0000313" key="15">
    <source>
        <dbReference type="Proteomes" id="UP000515150"/>
    </source>
</evidence>
<dbReference type="PANTHER" id="PTHR22650">
    <property type="entry name" value="GLYCOPROTEIN IB BETA"/>
    <property type="match status" value="1"/>
</dbReference>
<proteinExistence type="predicted"/>
<evidence type="ECO:0000256" key="1">
    <source>
        <dbReference type="ARBA" id="ARBA00004479"/>
    </source>
</evidence>
<dbReference type="KEGG" id="bspl:114861655"/>
<dbReference type="PANTHER" id="PTHR22650:SF7">
    <property type="entry name" value="PLATELET GLYCOPROTEIN IB BETA CHAIN"/>
    <property type="match status" value="1"/>
</dbReference>
<evidence type="ECO:0000313" key="16">
    <source>
        <dbReference type="RefSeq" id="XP_029016951.1"/>
    </source>
</evidence>
<name>A0A6P7NBI6_BETSP</name>
<keyword evidence="7 11" id="KW-1133">Transmembrane helix</keyword>
<dbReference type="Proteomes" id="UP000515150">
    <property type="component" value="Chromosome 9"/>
</dbReference>
<dbReference type="GO" id="GO:0007155">
    <property type="term" value="P:cell adhesion"/>
    <property type="evidence" value="ECO:0007669"/>
    <property type="project" value="UniProtKB-KW"/>
</dbReference>
<reference evidence="16" key="1">
    <citation type="submission" date="2025-08" db="UniProtKB">
        <authorList>
            <consortium name="RefSeq"/>
        </authorList>
    </citation>
    <scope>IDENTIFICATION</scope>
</reference>
<feature type="domain" description="LRRCT" evidence="14">
    <location>
        <begin position="84"/>
        <end position="138"/>
    </location>
</feature>
<dbReference type="Gene3D" id="3.80.10.10">
    <property type="entry name" value="Ribonuclease Inhibitor"/>
    <property type="match status" value="1"/>
</dbReference>
<evidence type="ECO:0000256" key="12">
    <source>
        <dbReference type="SAM" id="SignalP"/>
    </source>
</evidence>
<organism evidence="15 16">
    <name type="scientific">Betta splendens</name>
    <name type="common">Siamese fighting fish</name>
    <dbReference type="NCBI Taxonomy" id="158456"/>
    <lineage>
        <taxon>Eukaryota</taxon>
        <taxon>Metazoa</taxon>
        <taxon>Chordata</taxon>
        <taxon>Craniata</taxon>
        <taxon>Vertebrata</taxon>
        <taxon>Euteleostomi</taxon>
        <taxon>Actinopterygii</taxon>
        <taxon>Neopterygii</taxon>
        <taxon>Teleostei</taxon>
        <taxon>Neoteleostei</taxon>
        <taxon>Acanthomorphata</taxon>
        <taxon>Anabantaria</taxon>
        <taxon>Anabantiformes</taxon>
        <taxon>Anabantoidei</taxon>
        <taxon>Osphronemidae</taxon>
        <taxon>Betta</taxon>
    </lineage>
</organism>
<dbReference type="InParanoid" id="A0A6P7NBI6"/>
<evidence type="ECO:0000256" key="4">
    <source>
        <dbReference type="ARBA" id="ARBA00022696"/>
    </source>
</evidence>
<evidence type="ECO:0000256" key="5">
    <source>
        <dbReference type="ARBA" id="ARBA00022729"/>
    </source>
</evidence>
<dbReference type="GeneID" id="114861655"/>
<dbReference type="SMART" id="SM00013">
    <property type="entry name" value="LRRNT"/>
    <property type="match status" value="1"/>
</dbReference>
<evidence type="ECO:0000256" key="3">
    <source>
        <dbReference type="ARBA" id="ARBA00022692"/>
    </source>
</evidence>
<keyword evidence="5 12" id="KW-0732">Signal</keyword>
<accession>A0A6P7NBI6</accession>
<dbReference type="InterPro" id="IPR000483">
    <property type="entry name" value="Cys-rich_flank_reg_C"/>
</dbReference>
<keyword evidence="15" id="KW-1185">Reference proteome</keyword>
<sequence length="207" mass="22887">MRGLLLPCLLLLFEGQRSCACPRFCACHGSVVDCSGRSLTSSSLPSTFPPGTTELRLHNNRLTTLPNGLLDGLTSLRAVSLHGNPWVCDCGVLYLRAWLLSQHSILPSHLGVNCSSPADLRGRLVVFLTEEEVLESCHYWYCNLAVVSQVCLFVFVAAQTALLVAVIVFLRRFETLSKEAKRTKEESFGVVESHQDNEYAPLRDSSF</sequence>
<dbReference type="OrthoDB" id="676979at2759"/>
<dbReference type="InterPro" id="IPR052313">
    <property type="entry name" value="GPIb-IX-V_Complex"/>
</dbReference>
<dbReference type="SMART" id="SM00082">
    <property type="entry name" value="LRRCT"/>
    <property type="match status" value="1"/>
</dbReference>
<protein>
    <submittedName>
        <fullName evidence="16">Platelet glycoprotein Ib beta chain</fullName>
    </submittedName>
</protein>
<feature type="chain" id="PRO_5027976389" evidence="12">
    <location>
        <begin position="21"/>
        <end position="207"/>
    </location>
</feature>
<evidence type="ECO:0000256" key="7">
    <source>
        <dbReference type="ARBA" id="ARBA00022989"/>
    </source>
</evidence>
<dbReference type="Pfam" id="PF01462">
    <property type="entry name" value="LRRNT"/>
    <property type="match status" value="1"/>
</dbReference>
<feature type="domain" description="LRRNT" evidence="13">
    <location>
        <begin position="20"/>
        <end position="54"/>
    </location>
</feature>
<dbReference type="InterPro" id="IPR032675">
    <property type="entry name" value="LRR_dom_sf"/>
</dbReference>
<dbReference type="GO" id="GO:0016020">
    <property type="term" value="C:membrane"/>
    <property type="evidence" value="ECO:0007669"/>
    <property type="project" value="UniProtKB-SubCell"/>
</dbReference>
<evidence type="ECO:0000259" key="13">
    <source>
        <dbReference type="SMART" id="SM00013"/>
    </source>
</evidence>
<gene>
    <name evidence="16" type="primary">gp1bb</name>
</gene>
<comment type="subcellular location">
    <subcellularLocation>
        <location evidence="1">Membrane</location>
        <topology evidence="1">Single-pass type I membrane protein</topology>
    </subcellularLocation>
</comment>
<keyword evidence="9 11" id="KW-0472">Membrane</keyword>
<dbReference type="SUPFAM" id="SSF52058">
    <property type="entry name" value="L domain-like"/>
    <property type="match status" value="1"/>
</dbReference>
<dbReference type="FunCoup" id="A0A6P7NBI6">
    <property type="interactions" value="929"/>
</dbReference>
<keyword evidence="3 11" id="KW-0812">Transmembrane</keyword>
<feature type="transmembrane region" description="Helical" evidence="11">
    <location>
        <begin position="146"/>
        <end position="170"/>
    </location>
</feature>
<keyword evidence="10" id="KW-1015">Disulfide bond</keyword>
<evidence type="ECO:0000256" key="9">
    <source>
        <dbReference type="ARBA" id="ARBA00023136"/>
    </source>
</evidence>
<feature type="signal peptide" evidence="12">
    <location>
        <begin position="1"/>
        <end position="20"/>
    </location>
</feature>
<keyword evidence="8" id="KW-0094">Blood coagulation</keyword>
<evidence type="ECO:0000256" key="8">
    <source>
        <dbReference type="ARBA" id="ARBA00023084"/>
    </source>
</evidence>
<dbReference type="InterPro" id="IPR000372">
    <property type="entry name" value="LRRNT"/>
</dbReference>
<dbReference type="AlphaFoldDB" id="A0A6P7NBI6"/>
<dbReference type="CTD" id="2812"/>
<dbReference type="RefSeq" id="XP_029016951.1">
    <property type="nucleotide sequence ID" value="XM_029161118.3"/>
</dbReference>
<evidence type="ECO:0000256" key="10">
    <source>
        <dbReference type="ARBA" id="ARBA00023157"/>
    </source>
</evidence>
<keyword evidence="4" id="KW-0356">Hemostasis</keyword>
<evidence type="ECO:0000256" key="6">
    <source>
        <dbReference type="ARBA" id="ARBA00022889"/>
    </source>
</evidence>
<keyword evidence="6" id="KW-0130">Cell adhesion</keyword>
<evidence type="ECO:0000256" key="11">
    <source>
        <dbReference type="SAM" id="Phobius"/>
    </source>
</evidence>
<evidence type="ECO:0000256" key="2">
    <source>
        <dbReference type="ARBA" id="ARBA00022614"/>
    </source>
</evidence>
<dbReference type="GO" id="GO:0007596">
    <property type="term" value="P:blood coagulation"/>
    <property type="evidence" value="ECO:0007669"/>
    <property type="project" value="UniProtKB-KW"/>
</dbReference>